<feature type="region of interest" description="Disordered" evidence="2">
    <location>
        <begin position="1"/>
        <end position="37"/>
    </location>
</feature>
<keyword evidence="4" id="KW-1185">Reference proteome</keyword>
<dbReference type="SUPFAM" id="SSF81901">
    <property type="entry name" value="HCP-like"/>
    <property type="match status" value="1"/>
</dbReference>
<evidence type="ECO:0000313" key="4">
    <source>
        <dbReference type="Proteomes" id="UP000887226"/>
    </source>
</evidence>
<evidence type="ECO:0000313" key="3">
    <source>
        <dbReference type="EMBL" id="KAG9247531.1"/>
    </source>
</evidence>
<dbReference type="PANTHER" id="PTHR46430:SF1">
    <property type="entry name" value="CHITIN SYNTHASE REGULATOR SKT5-RELATED"/>
    <property type="match status" value="1"/>
</dbReference>
<dbReference type="InterPro" id="IPR011990">
    <property type="entry name" value="TPR-like_helical_dom_sf"/>
</dbReference>
<dbReference type="PANTHER" id="PTHR46430">
    <property type="entry name" value="PROTEIN SKT5-RELATED"/>
    <property type="match status" value="1"/>
</dbReference>
<feature type="region of interest" description="Disordered" evidence="2">
    <location>
        <begin position="343"/>
        <end position="373"/>
    </location>
</feature>
<dbReference type="Proteomes" id="UP000887226">
    <property type="component" value="Unassembled WGS sequence"/>
</dbReference>
<dbReference type="InterPro" id="IPR006597">
    <property type="entry name" value="Sel1-like"/>
</dbReference>
<feature type="compositionally biased region" description="Polar residues" evidence="2">
    <location>
        <begin position="20"/>
        <end position="35"/>
    </location>
</feature>
<gene>
    <name evidence="3" type="ORF">BJ878DRAFT_172750</name>
</gene>
<dbReference type="OrthoDB" id="272077at2759"/>
<dbReference type="AlphaFoldDB" id="A0A9P8CJH4"/>
<feature type="region of interest" description="Disordered" evidence="2">
    <location>
        <begin position="212"/>
        <end position="258"/>
    </location>
</feature>
<evidence type="ECO:0000256" key="1">
    <source>
        <dbReference type="ARBA" id="ARBA00022737"/>
    </source>
</evidence>
<dbReference type="SMART" id="SM00671">
    <property type="entry name" value="SEL1"/>
    <property type="match status" value="7"/>
</dbReference>
<organism evidence="3 4">
    <name type="scientific">Calycina marina</name>
    <dbReference type="NCBI Taxonomy" id="1763456"/>
    <lineage>
        <taxon>Eukaryota</taxon>
        <taxon>Fungi</taxon>
        <taxon>Dikarya</taxon>
        <taxon>Ascomycota</taxon>
        <taxon>Pezizomycotina</taxon>
        <taxon>Leotiomycetes</taxon>
        <taxon>Helotiales</taxon>
        <taxon>Pezizellaceae</taxon>
        <taxon>Calycina</taxon>
    </lineage>
</organism>
<evidence type="ECO:0000256" key="2">
    <source>
        <dbReference type="SAM" id="MobiDB-lite"/>
    </source>
</evidence>
<comment type="caution">
    <text evidence="3">The sequence shown here is derived from an EMBL/GenBank/DDBJ whole genome shotgun (WGS) entry which is preliminary data.</text>
</comment>
<dbReference type="Gene3D" id="1.25.40.10">
    <property type="entry name" value="Tetratricopeptide repeat domain"/>
    <property type="match status" value="2"/>
</dbReference>
<dbReference type="Pfam" id="PF08238">
    <property type="entry name" value="Sel1"/>
    <property type="match status" value="7"/>
</dbReference>
<reference evidence="3" key="1">
    <citation type="journal article" date="2021" name="IMA Fungus">
        <title>Genomic characterization of three marine fungi, including Emericellopsis atlantica sp. nov. with signatures of a generalist lifestyle and marine biomass degradation.</title>
        <authorList>
            <person name="Hagestad O.C."/>
            <person name="Hou L."/>
            <person name="Andersen J.H."/>
            <person name="Hansen E.H."/>
            <person name="Altermark B."/>
            <person name="Li C."/>
            <person name="Kuhnert E."/>
            <person name="Cox R.J."/>
            <person name="Crous P.W."/>
            <person name="Spatafora J.W."/>
            <person name="Lail K."/>
            <person name="Amirebrahimi M."/>
            <person name="Lipzen A."/>
            <person name="Pangilinan J."/>
            <person name="Andreopoulos W."/>
            <person name="Hayes R.D."/>
            <person name="Ng V."/>
            <person name="Grigoriev I.V."/>
            <person name="Jackson S.A."/>
            <person name="Sutton T.D.S."/>
            <person name="Dobson A.D.W."/>
            <person name="Rama T."/>
        </authorList>
    </citation>
    <scope>NUCLEOTIDE SEQUENCE</scope>
    <source>
        <strain evidence="3">TRa3180A</strain>
    </source>
</reference>
<sequence length="711" mass="77385">MSKMSVPTSPRYGKPIQDYSMGSSARQNGQGNDGENLQRKALPFIPMSALGRMCNAPLSPVRTSVQDGDWFPNPSSGTIEDVGQPLLPTNANVQKSNVKHGSPISPGKAIPYRPNDNSGTFPDHQAGMIFSGNSIGSTTPLKESGKVQTTRISEPGGDENVHEVEPQPVPQLQYFHHQSHHSEGGMRSKQNDIYSSPQQKNLFETGASINRHLTPTTQMARRTPVQQRPYSAYSDMGPRNGSPGSTQNSPKFRGGSIGSSLSFDRPLSYMDTDLANVMYPQAPPPAISTDNSQLRELVGRNASLLAMNKTLAMYRSNVKKTTSIEAQYSFAILLIQHAQEMGVPEDDGTSIPRKSPKSDRHDDQSPYVQPMESTPKDLIHEAKHILQNLSDKGYPFAQYYLADGYSSGLFSKGKPDHNTGFPLFVSASKHGHAESSYRAALCYEFGWGCRKDVIKAAQFYKQAASKNHPGASTRLGRALLSGDLGTTSYREGLKWLNRATESADLQYNAAPFLLGELYEHGDGKDIFKDDVYAARLFTQAADLGHADAGFRLGDAYEHGKLSCPRDPALSIHFYTGSANLGNAAAMMALCAWYMVGAEPILEKNENEAYEWARQAADLGLTKGEYAVGYFTEMGIGCRRDPLEANVWYVKAAEAGDERAVHRLEAIRAAASGGKHMEVSLPGSGAKKTKRKNGDAKAVGSTEAGEKNCIVM</sequence>
<dbReference type="InterPro" id="IPR051726">
    <property type="entry name" value="Chitin_Synth_Reg"/>
</dbReference>
<name>A0A9P8CJH4_9HELO</name>
<keyword evidence="1" id="KW-0677">Repeat</keyword>
<proteinExistence type="predicted"/>
<accession>A0A9P8CJH4</accession>
<feature type="compositionally biased region" description="Polar residues" evidence="2">
    <location>
        <begin position="212"/>
        <end position="229"/>
    </location>
</feature>
<dbReference type="EMBL" id="MU253770">
    <property type="protein sequence ID" value="KAG9247531.1"/>
    <property type="molecule type" value="Genomic_DNA"/>
</dbReference>
<feature type="region of interest" description="Disordered" evidence="2">
    <location>
        <begin position="677"/>
        <end position="698"/>
    </location>
</feature>
<protein>
    <submittedName>
        <fullName evidence="3">Uncharacterized protein</fullName>
    </submittedName>
</protein>